<dbReference type="EMBL" id="JYLF01000003">
    <property type="protein sequence ID" value="KMN14271.1"/>
    <property type="molecule type" value="Genomic_DNA"/>
</dbReference>
<dbReference type="Gene3D" id="1.20.5.420">
    <property type="entry name" value="Immunoglobulin FC, subunit C"/>
    <property type="match status" value="1"/>
</dbReference>
<dbReference type="STRING" id="1608994.TU86_09765"/>
<dbReference type="InterPro" id="IPR012671">
    <property type="entry name" value="T3SS_PscE/YscE"/>
</dbReference>
<dbReference type="Pfam" id="PF08988">
    <property type="entry name" value="T3SS_needle_E"/>
    <property type="match status" value="1"/>
</dbReference>
<comment type="caution">
    <text evidence="1">The sequence shown here is derived from an EMBL/GenBank/DDBJ whole genome shotgun (WGS) entry which is preliminary data.</text>
</comment>
<organism evidence="1 2">
    <name type="scientific">Pseudomonas weihenstephanensis</name>
    <dbReference type="NCBI Taxonomy" id="1608994"/>
    <lineage>
        <taxon>Bacteria</taxon>
        <taxon>Pseudomonadati</taxon>
        <taxon>Pseudomonadota</taxon>
        <taxon>Gammaproteobacteria</taxon>
        <taxon>Pseudomonadales</taxon>
        <taxon>Pseudomonadaceae</taxon>
        <taxon>Pseudomonas</taxon>
    </lineage>
</organism>
<sequence length="68" mass="7772">MMTALEQRLRREGAGYHTQLCNRLEQAQNDCKRRLQQGANPTQYQQWQQEAQAIDAALSILNTLKGAL</sequence>
<evidence type="ECO:0000313" key="1">
    <source>
        <dbReference type="EMBL" id="KMN14271.1"/>
    </source>
</evidence>
<proteinExistence type="predicted"/>
<reference evidence="1 2" key="1">
    <citation type="submission" date="2015-02" db="EMBL/GenBank/DDBJ databases">
        <title>Pseudomonas helleri sp. nov. and Pseudomonas weihenstephanensis sp. nov., isolated from raw cows milk.</title>
        <authorList>
            <person name="von Neubeck M."/>
            <person name="Huptas C."/>
            <person name="Wenning M."/>
            <person name="Scherer S."/>
        </authorList>
    </citation>
    <scope>NUCLEOTIDE SEQUENCE [LARGE SCALE GENOMIC DNA]</scope>
    <source>
        <strain evidence="1 2">DSM 29166</strain>
    </source>
</reference>
<evidence type="ECO:0000313" key="2">
    <source>
        <dbReference type="Proteomes" id="UP000036325"/>
    </source>
</evidence>
<gene>
    <name evidence="1" type="ORF">TU86_09765</name>
</gene>
<dbReference type="AlphaFoldDB" id="A0A0J6IXZ9"/>
<dbReference type="PATRIC" id="fig|1608994.3.peg.2573"/>
<accession>A0A0J6IXZ9</accession>
<protein>
    <recommendedName>
        <fullName evidence="3">EscE/YscE/SsaE family type III secretion system needle protein co-chaperone</fullName>
    </recommendedName>
</protein>
<name>A0A0J6IXZ9_9PSED</name>
<accession>A0A0J6LIR1</accession>
<evidence type="ECO:0008006" key="3">
    <source>
        <dbReference type="Google" id="ProtNLM"/>
    </source>
</evidence>
<dbReference type="NCBIfam" id="TIGR02501">
    <property type="entry name" value="type_III_yscE"/>
    <property type="match status" value="1"/>
</dbReference>
<dbReference type="Proteomes" id="UP000036325">
    <property type="component" value="Unassembled WGS sequence"/>
</dbReference>